<feature type="transmembrane region" description="Helical" evidence="6">
    <location>
        <begin position="142"/>
        <end position="163"/>
    </location>
</feature>
<feature type="transmembrane region" description="Helical" evidence="6">
    <location>
        <begin position="242"/>
        <end position="262"/>
    </location>
</feature>
<protein>
    <submittedName>
        <fullName evidence="7">Prenyltransferase</fullName>
    </submittedName>
</protein>
<name>A0A380ZT21_9FLAO</name>
<feature type="transmembrane region" description="Helical" evidence="6">
    <location>
        <begin position="12"/>
        <end position="38"/>
    </location>
</feature>
<keyword evidence="4 6" id="KW-1133">Transmembrane helix</keyword>
<keyword evidence="7" id="KW-0808">Transferase</keyword>
<keyword evidence="3 6" id="KW-0812">Transmembrane</keyword>
<dbReference type="GO" id="GO:0016765">
    <property type="term" value="F:transferase activity, transferring alkyl or aryl (other than methyl) groups"/>
    <property type="evidence" value="ECO:0007669"/>
    <property type="project" value="InterPro"/>
</dbReference>
<dbReference type="InterPro" id="IPR044878">
    <property type="entry name" value="UbiA_sf"/>
</dbReference>
<feature type="transmembrane region" description="Helical" evidence="6">
    <location>
        <begin position="274"/>
        <end position="293"/>
    </location>
</feature>
<dbReference type="AlphaFoldDB" id="A0A380ZT21"/>
<dbReference type="GO" id="GO:0016020">
    <property type="term" value="C:membrane"/>
    <property type="evidence" value="ECO:0007669"/>
    <property type="project" value="UniProtKB-SubCell"/>
</dbReference>
<accession>A0A380ZT21</accession>
<evidence type="ECO:0000256" key="5">
    <source>
        <dbReference type="ARBA" id="ARBA00023136"/>
    </source>
</evidence>
<reference evidence="7 8" key="1">
    <citation type="submission" date="2018-06" db="EMBL/GenBank/DDBJ databases">
        <authorList>
            <consortium name="Pathogen Informatics"/>
            <person name="Doyle S."/>
        </authorList>
    </citation>
    <scope>NUCLEOTIDE SEQUENCE [LARGE SCALE GENOMIC DNA]</scope>
    <source>
        <strain evidence="7 8">NCTC11661</strain>
    </source>
</reference>
<dbReference type="RefSeq" id="WP_002665017.1">
    <property type="nucleotide sequence ID" value="NZ_JAXFPJ010000067.1"/>
</dbReference>
<feature type="transmembrane region" description="Helical" evidence="6">
    <location>
        <begin position="217"/>
        <end position="236"/>
    </location>
</feature>
<feature type="transmembrane region" description="Helical" evidence="6">
    <location>
        <begin position="53"/>
        <end position="74"/>
    </location>
</feature>
<dbReference type="EMBL" id="UFTJ01000003">
    <property type="protein sequence ID" value="SUV52507.1"/>
    <property type="molecule type" value="Genomic_DNA"/>
</dbReference>
<feature type="transmembrane region" description="Helical" evidence="6">
    <location>
        <begin position="95"/>
        <end position="112"/>
    </location>
</feature>
<sequence>MEQLKLWTKKILGFLLGARFFTTIVLAFALYVSTFFIFNTNENIKDFVFDLKVHGIIFCGLMSILTGAMINQFYDQEKDRVVRPFRTKLQSFIQQKTYLISYLIGSILSLILAGIISLRVFIFYLIFQIFIWAYSHKLSRILILNNLLFVSLSLYPFFGMVIYFEAYHAVVFVMAAYLFLLLLLMDLMKDILSQRIDSVLGYQTLPNTIGISWTKRISIGVLLLLMIISVGLYQLLKNHVFLPYYFLLGLLFFLGLMFLIVFKKDKGMPLIINNLLKIWIFIGIWAIALDGIFSY</sequence>
<dbReference type="Gene3D" id="1.10.357.140">
    <property type="entry name" value="UbiA prenyltransferase"/>
    <property type="match status" value="1"/>
</dbReference>
<keyword evidence="5 6" id="KW-0472">Membrane</keyword>
<evidence type="ECO:0000313" key="8">
    <source>
        <dbReference type="Proteomes" id="UP000255515"/>
    </source>
</evidence>
<dbReference type="Proteomes" id="UP000255515">
    <property type="component" value="Unassembled WGS sequence"/>
</dbReference>
<feature type="transmembrane region" description="Helical" evidence="6">
    <location>
        <begin position="169"/>
        <end position="188"/>
    </location>
</feature>
<dbReference type="InterPro" id="IPR000537">
    <property type="entry name" value="UbiA_prenyltransferase"/>
</dbReference>
<evidence type="ECO:0000256" key="4">
    <source>
        <dbReference type="ARBA" id="ARBA00022989"/>
    </source>
</evidence>
<dbReference type="Pfam" id="PF01040">
    <property type="entry name" value="UbiA"/>
    <property type="match status" value="1"/>
</dbReference>
<evidence type="ECO:0000256" key="3">
    <source>
        <dbReference type="ARBA" id="ARBA00022692"/>
    </source>
</evidence>
<evidence type="ECO:0000313" key="7">
    <source>
        <dbReference type="EMBL" id="SUV52507.1"/>
    </source>
</evidence>
<evidence type="ECO:0000256" key="2">
    <source>
        <dbReference type="ARBA" id="ARBA00022475"/>
    </source>
</evidence>
<comment type="subcellular location">
    <subcellularLocation>
        <location evidence="1">Membrane</location>
        <topology evidence="1">Multi-pass membrane protein</topology>
    </subcellularLocation>
</comment>
<organism evidence="7 8">
    <name type="scientific">Bergeyella zoohelcum</name>
    <dbReference type="NCBI Taxonomy" id="1015"/>
    <lineage>
        <taxon>Bacteria</taxon>
        <taxon>Pseudomonadati</taxon>
        <taxon>Bacteroidota</taxon>
        <taxon>Flavobacteriia</taxon>
        <taxon>Flavobacteriales</taxon>
        <taxon>Weeksellaceae</taxon>
        <taxon>Bergeyella</taxon>
    </lineage>
</organism>
<dbReference type="PANTHER" id="PTHR42723:SF1">
    <property type="entry name" value="CHLOROPHYLL SYNTHASE, CHLOROPLASTIC"/>
    <property type="match status" value="1"/>
</dbReference>
<proteinExistence type="predicted"/>
<dbReference type="PANTHER" id="PTHR42723">
    <property type="entry name" value="CHLOROPHYLL SYNTHASE"/>
    <property type="match status" value="1"/>
</dbReference>
<gene>
    <name evidence="7" type="ORF">NCTC11661_01646</name>
</gene>
<evidence type="ECO:0000256" key="1">
    <source>
        <dbReference type="ARBA" id="ARBA00004141"/>
    </source>
</evidence>
<evidence type="ECO:0000256" key="6">
    <source>
        <dbReference type="SAM" id="Phobius"/>
    </source>
</evidence>
<dbReference type="InterPro" id="IPR050475">
    <property type="entry name" value="Prenyltransferase_related"/>
</dbReference>
<keyword evidence="2" id="KW-1003">Cell membrane</keyword>